<name>A0A972W003_9GAMM</name>
<dbReference type="GO" id="GO:0008757">
    <property type="term" value="F:S-adenosylmethionine-dependent methyltransferase activity"/>
    <property type="evidence" value="ECO:0007669"/>
    <property type="project" value="InterPro"/>
</dbReference>
<dbReference type="AlphaFoldDB" id="A0A972W003"/>
<evidence type="ECO:0000313" key="3">
    <source>
        <dbReference type="Proteomes" id="UP000754644"/>
    </source>
</evidence>
<reference evidence="2" key="1">
    <citation type="submission" date="2020-05" db="EMBL/GenBank/DDBJ databases">
        <title>Sulfur intermediates as new biogeochemical hubs in an aquatic model microbial ecosystem.</title>
        <authorList>
            <person name="Vigneron A."/>
        </authorList>
    </citation>
    <scope>NUCLEOTIDE SEQUENCE</scope>
    <source>
        <strain evidence="2">Bin.250</strain>
    </source>
</reference>
<dbReference type="GO" id="GO:0032259">
    <property type="term" value="P:methylation"/>
    <property type="evidence" value="ECO:0007669"/>
    <property type="project" value="UniProtKB-KW"/>
</dbReference>
<evidence type="ECO:0000313" key="2">
    <source>
        <dbReference type="EMBL" id="NQV66626.1"/>
    </source>
</evidence>
<keyword evidence="2" id="KW-0489">Methyltransferase</keyword>
<dbReference type="Pfam" id="PF08241">
    <property type="entry name" value="Methyltransf_11"/>
    <property type="match status" value="1"/>
</dbReference>
<dbReference type="SUPFAM" id="SSF53335">
    <property type="entry name" value="S-adenosyl-L-methionine-dependent methyltransferases"/>
    <property type="match status" value="1"/>
</dbReference>
<accession>A0A972W003</accession>
<organism evidence="2 3">
    <name type="scientific">SAR86 cluster bacterium</name>
    <dbReference type="NCBI Taxonomy" id="2030880"/>
    <lineage>
        <taxon>Bacteria</taxon>
        <taxon>Pseudomonadati</taxon>
        <taxon>Pseudomonadota</taxon>
        <taxon>Gammaproteobacteria</taxon>
        <taxon>SAR86 cluster</taxon>
    </lineage>
</organism>
<comment type="caution">
    <text evidence="2">The sequence shown here is derived from an EMBL/GenBank/DDBJ whole genome shotgun (WGS) entry which is preliminary data.</text>
</comment>
<dbReference type="Gene3D" id="3.40.50.150">
    <property type="entry name" value="Vaccinia Virus protein VP39"/>
    <property type="match status" value="1"/>
</dbReference>
<keyword evidence="2" id="KW-0808">Transferase</keyword>
<dbReference type="EMBL" id="JABMOJ010000548">
    <property type="protein sequence ID" value="NQV66626.1"/>
    <property type="molecule type" value="Genomic_DNA"/>
</dbReference>
<dbReference type="Proteomes" id="UP000754644">
    <property type="component" value="Unassembled WGS sequence"/>
</dbReference>
<dbReference type="CDD" id="cd02440">
    <property type="entry name" value="AdoMet_MTases"/>
    <property type="match status" value="1"/>
</dbReference>
<dbReference type="InterPro" id="IPR013216">
    <property type="entry name" value="Methyltransf_11"/>
</dbReference>
<sequence length="193" mass="22202">MTMTTKHLDIGCGSTARNPFNHAQLFGVDIIDQVVDFNYRQCNVTLESLPFADNFFDSVSAFDFLEHVPRLIVKDNKTVFPFIELMNEIHRVLKPGGQLYAITPCYPRAETFVDPTHVNFIAAKTHRYFCGSNPGAKVYGFNGVFEELQVKRIRFSQGIDKGYSKLRQKIDDMYYSIYFTKKGHVLWHFAAVK</sequence>
<proteinExistence type="predicted"/>
<protein>
    <submittedName>
        <fullName evidence="2">Class I SAM-dependent methyltransferase</fullName>
    </submittedName>
</protein>
<dbReference type="InterPro" id="IPR029063">
    <property type="entry name" value="SAM-dependent_MTases_sf"/>
</dbReference>
<feature type="domain" description="Methyltransferase type 11" evidence="1">
    <location>
        <begin position="8"/>
        <end position="100"/>
    </location>
</feature>
<evidence type="ECO:0000259" key="1">
    <source>
        <dbReference type="Pfam" id="PF08241"/>
    </source>
</evidence>
<gene>
    <name evidence="2" type="ORF">HQ497_14810</name>
</gene>